<protein>
    <submittedName>
        <fullName evidence="2">Uncharacterized protein</fullName>
    </submittedName>
</protein>
<name>A0A813DK50_POLGL</name>
<feature type="chain" id="PRO_5032342964" evidence="1">
    <location>
        <begin position="24"/>
        <end position="79"/>
    </location>
</feature>
<reference evidence="2" key="1">
    <citation type="submission" date="2021-02" db="EMBL/GenBank/DDBJ databases">
        <authorList>
            <person name="Dougan E. K."/>
            <person name="Rhodes N."/>
            <person name="Thang M."/>
            <person name="Chan C."/>
        </authorList>
    </citation>
    <scope>NUCLEOTIDE SEQUENCE</scope>
</reference>
<accession>A0A813DK50</accession>
<feature type="non-terminal residue" evidence="2">
    <location>
        <position position="1"/>
    </location>
</feature>
<evidence type="ECO:0000313" key="2">
    <source>
        <dbReference type="EMBL" id="CAE8588255.1"/>
    </source>
</evidence>
<gene>
    <name evidence="2" type="ORF">PGLA1383_LOCUS7060</name>
</gene>
<feature type="non-terminal residue" evidence="2">
    <location>
        <position position="79"/>
    </location>
</feature>
<keyword evidence="1" id="KW-0732">Signal</keyword>
<dbReference type="EMBL" id="CAJNNV010003009">
    <property type="protein sequence ID" value="CAE8588255.1"/>
    <property type="molecule type" value="Genomic_DNA"/>
</dbReference>
<evidence type="ECO:0000256" key="1">
    <source>
        <dbReference type="SAM" id="SignalP"/>
    </source>
</evidence>
<dbReference type="Proteomes" id="UP000654075">
    <property type="component" value="Unassembled WGS sequence"/>
</dbReference>
<sequence>TVGRSGGRAIGALLLALAAAGSAFLGPLPPLVATKRTGRAALSGSSFHVAEPEASAAATAPAEAAADPSLWSWATAAAA</sequence>
<feature type="signal peptide" evidence="1">
    <location>
        <begin position="1"/>
        <end position="23"/>
    </location>
</feature>
<proteinExistence type="predicted"/>
<evidence type="ECO:0000313" key="3">
    <source>
        <dbReference type="Proteomes" id="UP000654075"/>
    </source>
</evidence>
<dbReference type="AlphaFoldDB" id="A0A813DK50"/>
<keyword evidence="3" id="KW-1185">Reference proteome</keyword>
<comment type="caution">
    <text evidence="2">The sequence shown here is derived from an EMBL/GenBank/DDBJ whole genome shotgun (WGS) entry which is preliminary data.</text>
</comment>
<organism evidence="2 3">
    <name type="scientific">Polarella glacialis</name>
    <name type="common">Dinoflagellate</name>
    <dbReference type="NCBI Taxonomy" id="89957"/>
    <lineage>
        <taxon>Eukaryota</taxon>
        <taxon>Sar</taxon>
        <taxon>Alveolata</taxon>
        <taxon>Dinophyceae</taxon>
        <taxon>Suessiales</taxon>
        <taxon>Suessiaceae</taxon>
        <taxon>Polarella</taxon>
    </lineage>
</organism>